<comment type="caution">
    <text evidence="1">The sequence shown here is derived from an EMBL/GenBank/DDBJ whole genome shotgun (WGS) entry which is preliminary data.</text>
</comment>
<dbReference type="AlphaFoldDB" id="A0AAE4APG8"/>
<gene>
    <name evidence="1" type="ORF">J3R75_002622</name>
</gene>
<proteinExistence type="predicted"/>
<organism evidence="1 2">
    <name type="scientific">Oligosphaera ethanolica</name>
    <dbReference type="NCBI Taxonomy" id="760260"/>
    <lineage>
        <taxon>Bacteria</taxon>
        <taxon>Pseudomonadati</taxon>
        <taxon>Lentisphaerota</taxon>
        <taxon>Oligosphaeria</taxon>
        <taxon>Oligosphaerales</taxon>
        <taxon>Oligosphaeraceae</taxon>
        <taxon>Oligosphaera</taxon>
    </lineage>
</organism>
<sequence>MKEQERDKCFVIMPFGIKPIRDGNHGNYDFDKVYRVIIKRAIRQAGMEPIRADEQTGAHIIHSDMFKELRDRAVVLADLSSENPNVYYELGIRHVLAPKGTVLICREGSDLPFDIKLSRVIFYKYDGHELDWETVEDVVPKLQTALEGAKRGTPDSPVHALLENVFTPQPSYNDGVHAGTELHKQDSLADLDSYQLTVAEHLAAGGRPLEQLIPEHENCAFGARTLGHLCLRAKSLPPEAARIARRLFDFEQYALACDIYDGLDKVSRLGFEDLLNYGSALSE</sequence>
<dbReference type="EMBL" id="JAUSVL010000001">
    <property type="protein sequence ID" value="MDQ0290515.1"/>
    <property type="molecule type" value="Genomic_DNA"/>
</dbReference>
<accession>A0AAE4APG8</accession>
<dbReference type="Proteomes" id="UP001238163">
    <property type="component" value="Unassembled WGS sequence"/>
</dbReference>
<name>A0AAE4APG8_9BACT</name>
<reference evidence="1" key="1">
    <citation type="submission" date="2023-07" db="EMBL/GenBank/DDBJ databases">
        <title>Genomic Encyclopedia of Type Strains, Phase IV (KMG-IV): sequencing the most valuable type-strain genomes for metagenomic binning, comparative biology and taxonomic classification.</title>
        <authorList>
            <person name="Goeker M."/>
        </authorList>
    </citation>
    <scope>NUCLEOTIDE SEQUENCE</scope>
    <source>
        <strain evidence="1">DSM 24202</strain>
    </source>
</reference>
<evidence type="ECO:0000313" key="1">
    <source>
        <dbReference type="EMBL" id="MDQ0290515.1"/>
    </source>
</evidence>
<protein>
    <recommendedName>
        <fullName evidence="3">DUF4071 domain-containing protein</fullName>
    </recommendedName>
</protein>
<dbReference type="RefSeq" id="WP_307262096.1">
    <property type="nucleotide sequence ID" value="NZ_JAUSVL010000001.1"/>
</dbReference>
<keyword evidence="2" id="KW-1185">Reference proteome</keyword>
<evidence type="ECO:0008006" key="3">
    <source>
        <dbReference type="Google" id="ProtNLM"/>
    </source>
</evidence>
<evidence type="ECO:0000313" key="2">
    <source>
        <dbReference type="Proteomes" id="UP001238163"/>
    </source>
</evidence>